<protein>
    <recommendedName>
        <fullName evidence="3">VWFA domain-containing protein</fullName>
    </recommendedName>
</protein>
<accession>A0ABY7GC26</accession>
<evidence type="ECO:0008006" key="3">
    <source>
        <dbReference type="Google" id="ProtNLM"/>
    </source>
</evidence>
<reference evidence="1" key="1">
    <citation type="submission" date="2022-11" db="EMBL/GenBank/DDBJ databases">
        <title>Centuries of genome instability and evolution in soft-shell clam transmissible cancer (bioRxiv).</title>
        <authorList>
            <person name="Hart S.F.M."/>
            <person name="Yonemitsu M.A."/>
            <person name="Giersch R.M."/>
            <person name="Beal B.F."/>
            <person name="Arriagada G."/>
            <person name="Davis B.W."/>
            <person name="Ostrander E.A."/>
            <person name="Goff S.P."/>
            <person name="Metzger M.J."/>
        </authorList>
    </citation>
    <scope>NUCLEOTIDE SEQUENCE</scope>
    <source>
        <strain evidence="1">MELC-2E11</strain>
        <tissue evidence="1">Siphon/mantle</tissue>
    </source>
</reference>
<dbReference type="EMBL" id="CP111028">
    <property type="protein sequence ID" value="WAR31472.1"/>
    <property type="molecule type" value="Genomic_DNA"/>
</dbReference>
<dbReference type="Gene3D" id="3.90.70.10">
    <property type="entry name" value="Cysteine proteinases"/>
    <property type="match status" value="1"/>
</dbReference>
<dbReference type="SUPFAM" id="SSF53300">
    <property type="entry name" value="vWA-like"/>
    <property type="match status" value="1"/>
</dbReference>
<evidence type="ECO:0000313" key="2">
    <source>
        <dbReference type="Proteomes" id="UP001164746"/>
    </source>
</evidence>
<dbReference type="InterPro" id="IPR038765">
    <property type="entry name" value="Papain-like_cys_pep_sf"/>
</dbReference>
<proteinExistence type="predicted"/>
<keyword evidence="2" id="KW-1185">Reference proteome</keyword>
<dbReference type="Proteomes" id="UP001164746">
    <property type="component" value="Chromosome 17"/>
</dbReference>
<evidence type="ECO:0000313" key="1">
    <source>
        <dbReference type="EMBL" id="WAR31472.1"/>
    </source>
</evidence>
<organism evidence="1 2">
    <name type="scientific">Mya arenaria</name>
    <name type="common">Soft-shell clam</name>
    <dbReference type="NCBI Taxonomy" id="6604"/>
    <lineage>
        <taxon>Eukaryota</taxon>
        <taxon>Metazoa</taxon>
        <taxon>Spiralia</taxon>
        <taxon>Lophotrochozoa</taxon>
        <taxon>Mollusca</taxon>
        <taxon>Bivalvia</taxon>
        <taxon>Autobranchia</taxon>
        <taxon>Heteroconchia</taxon>
        <taxon>Euheterodonta</taxon>
        <taxon>Imparidentia</taxon>
        <taxon>Neoheterodontei</taxon>
        <taxon>Myida</taxon>
        <taxon>Myoidea</taxon>
        <taxon>Myidae</taxon>
        <taxon>Mya</taxon>
    </lineage>
</organism>
<dbReference type="SUPFAM" id="SSF54001">
    <property type="entry name" value="Cysteine proteinases"/>
    <property type="match status" value="1"/>
</dbReference>
<gene>
    <name evidence="1" type="ORF">MAR_034014</name>
</gene>
<sequence>MPSRLTNDLRHGTSPATSHQIAKIYNILEQNGADYIASWAVPERVEQCLTKKNADDMLRYLQDSCEFARRFVNECLPPEACRDWSHDFIEQLPVIGWIFRIFTKVNRHIAIETGKVKTATDSEIQEAVKRGLNLISSDTLTGVIVDVSGSMKDNAVGSVEDNGEYIRSAFQVTDDVLKCDVSSDNHVFAIGVGGKRPNVVFDMLRSIQYMNDLQNDRTPATNNQLEHIYYELERNGATFLRRWASTDRVKNYLTNKKAAHILCQLKNNCDLARKFVNECLPEACRDWTNEEDLEDPEMEMFVNSFWNVLQDWSTKAVTGLGRKATNDEIQEAVRKGFDLVSSNWSLINVDTKSMLDIRAAVSIIRDTRIEEELSPQRRKELLKNVEPFIYDRTPHNWSDSKKVLVILSDGEPTDSGDLVSVSNKLRSLKVVVVCCFIYRESCIHPKRLFCSPDTSWEDGAKFLFELSSHVPSNLITRAILLKNGWDIEVGNNETKLFVHINHPDHIEDFCRVARNAICCQEYLSELLVTVAVDVYINQSVAALTAKEQFYSEYAPNIGSDVGKLIPCAHWKLLLKTHSCGKIPRQPTSILKTAIIDTNKRSSGVKTKGHAVVLTSYNSRCLILMNSWGDRWADMGFFRVKSADVLGLEFMDVYWSGEDLTDNERARYIAHGSEVARKLMTLLKGLQVQRYTCPCCGKKPLVTEYTGTLSNATCPKCHEKFNCSQAGNILAMNMYLTSLSRTN</sequence>
<name>A0ABY7GC26_MYAAR</name>
<dbReference type="InterPro" id="IPR036465">
    <property type="entry name" value="vWFA_dom_sf"/>
</dbReference>